<comment type="caution">
    <text evidence="2">The sequence shown here is derived from an EMBL/GenBank/DDBJ whole genome shotgun (WGS) entry which is preliminary data.</text>
</comment>
<feature type="region of interest" description="Disordered" evidence="1">
    <location>
        <begin position="23"/>
        <end position="53"/>
    </location>
</feature>
<reference evidence="2 3" key="1">
    <citation type="submission" date="2024-11" db="EMBL/GenBank/DDBJ databases">
        <title>Chromosome-level genome assembly of Eucalyptus globulus Labill. provides insights into its genome evolution.</title>
        <authorList>
            <person name="Li X."/>
        </authorList>
    </citation>
    <scope>NUCLEOTIDE SEQUENCE [LARGE SCALE GENOMIC DNA]</scope>
    <source>
        <strain evidence="2">CL2024</strain>
        <tissue evidence="2">Fresh tender leaves</tissue>
    </source>
</reference>
<keyword evidence="3" id="KW-1185">Reference proteome</keyword>
<sequence length="134" mass="15065">MRPQSKVTKAQVQRWRCQATIVEDRGNEATTETKMRSIDRDGDGDGGRRWDRSKGRIGMRWPVVTNASSDDKCGRDARISLDDDFGHGERREKTRALLTRVGKENIPSKSTCVTISHYEETVLRNNSALGCDGP</sequence>
<dbReference type="AlphaFoldDB" id="A0ABD3LV05"/>
<organism evidence="2 3">
    <name type="scientific">Eucalyptus globulus</name>
    <name type="common">Tasmanian blue gum</name>
    <dbReference type="NCBI Taxonomy" id="34317"/>
    <lineage>
        <taxon>Eukaryota</taxon>
        <taxon>Viridiplantae</taxon>
        <taxon>Streptophyta</taxon>
        <taxon>Embryophyta</taxon>
        <taxon>Tracheophyta</taxon>
        <taxon>Spermatophyta</taxon>
        <taxon>Magnoliopsida</taxon>
        <taxon>eudicotyledons</taxon>
        <taxon>Gunneridae</taxon>
        <taxon>Pentapetalae</taxon>
        <taxon>rosids</taxon>
        <taxon>malvids</taxon>
        <taxon>Myrtales</taxon>
        <taxon>Myrtaceae</taxon>
        <taxon>Myrtoideae</taxon>
        <taxon>Eucalypteae</taxon>
        <taxon>Eucalyptus</taxon>
    </lineage>
</organism>
<dbReference type="Proteomes" id="UP001634007">
    <property type="component" value="Unassembled WGS sequence"/>
</dbReference>
<accession>A0ABD3LV05</accession>
<name>A0ABD3LV05_EUCGL</name>
<proteinExistence type="predicted"/>
<protein>
    <submittedName>
        <fullName evidence="2">Uncharacterized protein</fullName>
    </submittedName>
</protein>
<dbReference type="EMBL" id="JBJKBG010000001">
    <property type="protein sequence ID" value="KAL3755599.1"/>
    <property type="molecule type" value="Genomic_DNA"/>
</dbReference>
<evidence type="ECO:0000256" key="1">
    <source>
        <dbReference type="SAM" id="MobiDB-lite"/>
    </source>
</evidence>
<evidence type="ECO:0000313" key="3">
    <source>
        <dbReference type="Proteomes" id="UP001634007"/>
    </source>
</evidence>
<evidence type="ECO:0000313" key="2">
    <source>
        <dbReference type="EMBL" id="KAL3755599.1"/>
    </source>
</evidence>
<gene>
    <name evidence="2" type="ORF">ACJRO7_002623</name>
</gene>